<dbReference type="SUPFAM" id="SSF51338">
    <property type="entry name" value="Composite domain of metallo-dependent hydrolases"/>
    <property type="match status" value="1"/>
</dbReference>
<feature type="chain" id="PRO_5046165836" evidence="1">
    <location>
        <begin position="22"/>
        <end position="444"/>
    </location>
</feature>
<dbReference type="PANTHER" id="PTHR43135">
    <property type="entry name" value="ALPHA-D-RIBOSE 1-METHYLPHOSPHONATE 5-TRIPHOSPHATE DIPHOSPHATASE"/>
    <property type="match status" value="1"/>
</dbReference>
<accession>A0ABW5JFT7</accession>
<dbReference type="Pfam" id="PF01979">
    <property type="entry name" value="Amidohydro_1"/>
    <property type="match status" value="1"/>
</dbReference>
<dbReference type="InterPro" id="IPR032466">
    <property type="entry name" value="Metal_Hydrolase"/>
</dbReference>
<evidence type="ECO:0000256" key="1">
    <source>
        <dbReference type="SAM" id="SignalP"/>
    </source>
</evidence>
<dbReference type="Proteomes" id="UP001597460">
    <property type="component" value="Unassembled WGS sequence"/>
</dbReference>
<dbReference type="PANTHER" id="PTHR43135:SF3">
    <property type="entry name" value="ALPHA-D-RIBOSE 1-METHYLPHOSPHONATE 5-TRIPHOSPHATE DIPHOSPHATASE"/>
    <property type="match status" value="1"/>
</dbReference>
<feature type="signal peptide" evidence="1">
    <location>
        <begin position="1"/>
        <end position="21"/>
    </location>
</feature>
<dbReference type="EMBL" id="JBHULI010000002">
    <property type="protein sequence ID" value="MFD2531121.1"/>
    <property type="molecule type" value="Genomic_DNA"/>
</dbReference>
<protein>
    <submittedName>
        <fullName evidence="3">Amidohydrolase family protein</fullName>
    </submittedName>
</protein>
<dbReference type="Gene3D" id="2.30.40.10">
    <property type="entry name" value="Urease, subunit C, domain 1"/>
    <property type="match status" value="2"/>
</dbReference>
<sequence length="444" mass="48886">MKNVALFLLLASCLLVSCAPGEPQTVFTNVSVIPMDTELVLEDQTVVIKGDRIVQVAPSSEVNVASNATIIDGDGKYLLPGLAEMHGHVPPTDPGPDAPDYFDDEYVESTLFLYISAGVTTVRGMLGYENQLELKERVNSGELIGPNLYLAGPSFNGNTISSPEQADERVRVHKEEGWDLLKVHPGLSLEEYDAMAETANEMGITFGGHVPANVGVIHAIESGQITIDHVDGYVNYLQQFDGEEMEEKLAEVIQLTKEHDVWIVPTMALWETIIGAADYEAMKQYDELKYIPEAVKQNYFDFAANPQSGYSSDNPQERAELRTQILSEMNMAGVKILMGTDAPQLFSVPGISIHRELPHMQAAGMSNFEIIESGTKNVGEYFADWDEFGTIAEGQRADLILVNGNPLEDLSAIQDHSGVMVQGKWYSREMIDEKLAEIAAYYAE</sequence>
<dbReference type="RefSeq" id="WP_390297564.1">
    <property type="nucleotide sequence ID" value="NZ_JBHULI010000002.1"/>
</dbReference>
<dbReference type="InterPro" id="IPR006680">
    <property type="entry name" value="Amidohydro-rel"/>
</dbReference>
<dbReference type="Gene3D" id="3.20.20.140">
    <property type="entry name" value="Metal-dependent hydrolases"/>
    <property type="match status" value="1"/>
</dbReference>
<evidence type="ECO:0000313" key="4">
    <source>
        <dbReference type="Proteomes" id="UP001597460"/>
    </source>
</evidence>
<dbReference type="PROSITE" id="PS51257">
    <property type="entry name" value="PROKAR_LIPOPROTEIN"/>
    <property type="match status" value="1"/>
</dbReference>
<keyword evidence="1" id="KW-0732">Signal</keyword>
<keyword evidence="4" id="KW-1185">Reference proteome</keyword>
<evidence type="ECO:0000313" key="3">
    <source>
        <dbReference type="EMBL" id="MFD2531121.1"/>
    </source>
</evidence>
<dbReference type="InterPro" id="IPR051781">
    <property type="entry name" value="Metallo-dep_Hydrolase"/>
</dbReference>
<evidence type="ECO:0000259" key="2">
    <source>
        <dbReference type="Pfam" id="PF01979"/>
    </source>
</evidence>
<name>A0ABW5JFT7_9BACT</name>
<dbReference type="SUPFAM" id="SSF51556">
    <property type="entry name" value="Metallo-dependent hydrolases"/>
    <property type="match status" value="1"/>
</dbReference>
<reference evidence="4" key="1">
    <citation type="journal article" date="2019" name="Int. J. Syst. Evol. Microbiol.">
        <title>The Global Catalogue of Microorganisms (GCM) 10K type strain sequencing project: providing services to taxonomists for standard genome sequencing and annotation.</title>
        <authorList>
            <consortium name="The Broad Institute Genomics Platform"/>
            <consortium name="The Broad Institute Genome Sequencing Center for Infectious Disease"/>
            <person name="Wu L."/>
            <person name="Ma J."/>
        </authorList>
    </citation>
    <scope>NUCLEOTIDE SEQUENCE [LARGE SCALE GENOMIC DNA]</scope>
    <source>
        <strain evidence="4">KCTC 52042</strain>
    </source>
</reference>
<organism evidence="3 4">
    <name type="scientific">Gracilimonas halophila</name>
    <dbReference type="NCBI Taxonomy" id="1834464"/>
    <lineage>
        <taxon>Bacteria</taxon>
        <taxon>Pseudomonadati</taxon>
        <taxon>Balneolota</taxon>
        <taxon>Balneolia</taxon>
        <taxon>Balneolales</taxon>
        <taxon>Balneolaceae</taxon>
        <taxon>Gracilimonas</taxon>
    </lineage>
</organism>
<dbReference type="InterPro" id="IPR011059">
    <property type="entry name" value="Metal-dep_hydrolase_composite"/>
</dbReference>
<comment type="caution">
    <text evidence="3">The sequence shown here is derived from an EMBL/GenBank/DDBJ whole genome shotgun (WGS) entry which is preliminary data.</text>
</comment>
<proteinExistence type="predicted"/>
<feature type="domain" description="Amidohydrolase-related" evidence="2">
    <location>
        <begin position="77"/>
        <end position="425"/>
    </location>
</feature>
<gene>
    <name evidence="3" type="ORF">ACFSVN_01530</name>
</gene>